<dbReference type="InterPro" id="IPR040234">
    <property type="entry name" value="QC/QCL"/>
</dbReference>
<protein>
    <submittedName>
        <fullName evidence="6">M28 family peptidase</fullName>
    </submittedName>
</protein>
<dbReference type="SUPFAM" id="SSF53187">
    <property type="entry name" value="Zn-dependent exopeptidases"/>
    <property type="match status" value="1"/>
</dbReference>
<keyword evidence="3" id="KW-0732">Signal</keyword>
<evidence type="ECO:0000256" key="1">
    <source>
        <dbReference type="ARBA" id="ARBA00022679"/>
    </source>
</evidence>
<dbReference type="EMBL" id="CP130612">
    <property type="protein sequence ID" value="WKW13070.1"/>
    <property type="molecule type" value="Genomic_DNA"/>
</dbReference>
<dbReference type="InterPro" id="IPR007484">
    <property type="entry name" value="Peptidase_M28"/>
</dbReference>
<reference evidence="6" key="1">
    <citation type="submission" date="2023-07" db="EMBL/GenBank/DDBJ databases">
        <authorList>
            <person name="Haufschild T."/>
            <person name="Kallscheuer N."/>
            <person name="Hammer J."/>
            <person name="Kohn T."/>
            <person name="Kabuu M."/>
            <person name="Jogler M."/>
            <person name="Wohfarth N."/>
            <person name="Heuer A."/>
            <person name="Rohde M."/>
            <person name="van Teeseling M.C.F."/>
            <person name="Jogler C."/>
        </authorList>
    </citation>
    <scope>NUCLEOTIDE SEQUENCE</scope>
    <source>
        <strain evidence="5">Strain 138</strain>
        <strain evidence="6">Strain 318</strain>
    </source>
</reference>
<gene>
    <name evidence="5" type="ORF">Strain138_002384</name>
    <name evidence="6" type="ORF">Strain318_002383</name>
</gene>
<sequence>MTPVSLPFRRLAAIVAGTLTIACGGTEAADTAEATPLPLSAREFDGAAAMGYVRRQMAFGPRVPGTAAHRATGDWLVAELRSRADTVIVQAWTHTTADGQRLPMRNILARINPTATRRVLYLAHWDSRPIAEKAVDAVAQTQPTPGANDGASGVAILLGVADALKRQPATVGVDLLFVDGEDWGDFDTLTDVLIGSRYFVANLPAGFAPEFGVLFDMVGKADAQFLYETYSMRAAPDVIQRVWSTAQRLGYGAYFPTREYQPITDDHLPFIEKGFKVIDVIDLNYAYHHTPQDTEDKVSQETLQAVGDVAVAVLRGL</sequence>
<dbReference type="KEGG" id="pspc:Strain318_002383"/>
<keyword evidence="1" id="KW-0808">Transferase</keyword>
<evidence type="ECO:0000313" key="7">
    <source>
        <dbReference type="Proteomes" id="UP001229955"/>
    </source>
</evidence>
<proteinExistence type="predicted"/>
<dbReference type="PANTHER" id="PTHR12283:SF6">
    <property type="entry name" value="GLUTAMINYL-PEPTIDE CYCLOTRANSFERASE-RELATED"/>
    <property type="match status" value="1"/>
</dbReference>
<dbReference type="PANTHER" id="PTHR12283">
    <property type="entry name" value="GLUTAMINYL-PEPTIDE CYCLOTRANSFERASE"/>
    <property type="match status" value="1"/>
</dbReference>
<name>A0AA49K1I6_9BACT</name>
<dbReference type="Pfam" id="PF04389">
    <property type="entry name" value="Peptidase_M28"/>
    <property type="match status" value="1"/>
</dbReference>
<dbReference type="GO" id="GO:0008270">
    <property type="term" value="F:zinc ion binding"/>
    <property type="evidence" value="ECO:0007669"/>
    <property type="project" value="TreeGrafter"/>
</dbReference>
<dbReference type="Gene3D" id="3.40.630.10">
    <property type="entry name" value="Zn peptidases"/>
    <property type="match status" value="1"/>
</dbReference>
<keyword evidence="2" id="KW-0012">Acyltransferase</keyword>
<evidence type="ECO:0000259" key="4">
    <source>
        <dbReference type="Pfam" id="PF04389"/>
    </source>
</evidence>
<feature type="chain" id="PRO_5041453986" evidence="3">
    <location>
        <begin position="29"/>
        <end position="317"/>
    </location>
</feature>
<dbReference type="RefSeq" id="WP_367885932.1">
    <property type="nucleotide sequence ID" value="NZ_CP130612.1"/>
</dbReference>
<evidence type="ECO:0000256" key="3">
    <source>
        <dbReference type="SAM" id="SignalP"/>
    </source>
</evidence>
<dbReference type="GO" id="GO:0016603">
    <property type="term" value="F:glutaminyl-peptide cyclotransferase activity"/>
    <property type="evidence" value="ECO:0007669"/>
    <property type="project" value="TreeGrafter"/>
</dbReference>
<feature type="domain" description="Peptidase M28" evidence="4">
    <location>
        <begin position="106"/>
        <end position="313"/>
    </location>
</feature>
<accession>A0AA49JWB0</accession>
<evidence type="ECO:0000313" key="5">
    <source>
        <dbReference type="EMBL" id="WKW13070.1"/>
    </source>
</evidence>
<dbReference type="EMBL" id="CP130613">
    <property type="protein sequence ID" value="WKW15976.1"/>
    <property type="molecule type" value="Genomic_DNA"/>
</dbReference>
<dbReference type="Proteomes" id="UP001229955">
    <property type="component" value="Chromosome"/>
</dbReference>
<organism evidence="6 7">
    <name type="scientific">Pseudogemmatithrix spongiicola</name>
    <dbReference type="NCBI Taxonomy" id="3062599"/>
    <lineage>
        <taxon>Bacteria</taxon>
        <taxon>Pseudomonadati</taxon>
        <taxon>Gemmatimonadota</taxon>
        <taxon>Gemmatimonadia</taxon>
        <taxon>Gemmatimonadales</taxon>
        <taxon>Gemmatimonadaceae</taxon>
        <taxon>Pseudogemmatithrix</taxon>
    </lineage>
</organism>
<evidence type="ECO:0000313" key="6">
    <source>
        <dbReference type="EMBL" id="WKW15976.1"/>
    </source>
</evidence>
<keyword evidence="7" id="KW-1185">Reference proteome</keyword>
<accession>A0AA49K1I6</accession>
<dbReference type="AlphaFoldDB" id="A0AA49K1I6"/>
<evidence type="ECO:0000256" key="2">
    <source>
        <dbReference type="ARBA" id="ARBA00023315"/>
    </source>
</evidence>
<feature type="signal peptide" evidence="3">
    <location>
        <begin position="1"/>
        <end position="28"/>
    </location>
</feature>